<evidence type="ECO:0000256" key="4">
    <source>
        <dbReference type="ARBA" id="ARBA00023163"/>
    </source>
</evidence>
<feature type="region of interest" description="Disordered" evidence="6">
    <location>
        <begin position="97"/>
        <end position="130"/>
    </location>
</feature>
<evidence type="ECO:0000256" key="5">
    <source>
        <dbReference type="ARBA" id="ARBA00023242"/>
    </source>
</evidence>
<dbReference type="GO" id="GO:0003677">
    <property type="term" value="F:DNA binding"/>
    <property type="evidence" value="ECO:0007669"/>
    <property type="project" value="InterPro"/>
</dbReference>
<dbReference type="Pfam" id="PF04082">
    <property type="entry name" value="Fungal_trans"/>
    <property type="match status" value="1"/>
</dbReference>
<dbReference type="PANTHER" id="PTHR47338:SF5">
    <property type="entry name" value="ZN(II)2CYS6 TRANSCRIPTION FACTOR (EUROFUNG)"/>
    <property type="match status" value="1"/>
</dbReference>
<keyword evidence="2" id="KW-0479">Metal-binding</keyword>
<dbReference type="CDD" id="cd12148">
    <property type="entry name" value="fungal_TF_MHR"/>
    <property type="match status" value="1"/>
</dbReference>
<evidence type="ECO:0000256" key="3">
    <source>
        <dbReference type="ARBA" id="ARBA00023015"/>
    </source>
</evidence>
<sequence length="746" mass="81779">MEPADAQPRPRPPAATVRESGNGQPPSKPKQATTSSAPESDITPVKRRGTVACRRCRRLRTKCVHEGSEPPCEACRLAGDKAAKECLFPRRGEKDVDRQFRRRPLPAGSVDGTDHTKGSSPASHYSPGRLQSDISSRVISSLVSTPNLTREEVLPPIDEVVEGCRIFVTSYFQLGFIPKAVFLEKLVRQYEAVSPFLICCILSISARFTPSLTKRYGGAREATDHFLEVSRLMVPGEMYKSSLERLQAFFLLSISQWGNGDRERSSIDMGIAVRMAALQRLHCEESYELGPNSTTEDVVEKESARRVFWMIQSQENLHSGYKTPAPFPLEDITTLLPCNEKDFAFGCIPAERAALPGTPPAIARPQLATSSSRCLFATLIQAHSLWGAVSRKASRPESTINKAPPWNPTSEYQASAEELQKWEKYLPPEHTFSVWNLRGWKSESLDLAYLAVTMVLRLTNIVSRRVYLDEMLAALSPGPVTERLEPSTPTMANASDQANSTAYPTPSSTVHDGHSPAPLGFWQNMSDEMFTNVWQLHEQIDAFLSMRAPDEGFPQILVFCIYMCGSVSSYLWRYPALCPKLSDRAQMMAQRSMEALRTLHAAWPTSSTWAKRLQKIATPLPGASSAEAKMLPASFTAQTDPSSGIAETNTNGPRAAPNVPQYSSILPVLQQPGTNGAVVGGLTNILPSGVGGELAARFGGMQPGAMPGEVFDMELTAFMQGDFHFNPYAAMPQGGDSYMGNNGSHG</sequence>
<dbReference type="EMBL" id="JAPDFR010000003">
    <property type="protein sequence ID" value="KAK0387863.1"/>
    <property type="molecule type" value="Genomic_DNA"/>
</dbReference>
<gene>
    <name evidence="8" type="ORF">NLU13_4108</name>
</gene>
<reference evidence="8" key="1">
    <citation type="submission" date="2022-10" db="EMBL/GenBank/DDBJ databases">
        <title>Determination and structural analysis of whole genome sequence of Sarocladium strictum F4-1.</title>
        <authorList>
            <person name="Hu L."/>
            <person name="Jiang Y."/>
        </authorList>
    </citation>
    <scope>NUCLEOTIDE SEQUENCE</scope>
    <source>
        <strain evidence="8">F4-1</strain>
    </source>
</reference>
<dbReference type="AlphaFoldDB" id="A0AA39GI92"/>
<keyword evidence="5" id="KW-0539">Nucleus</keyword>
<name>A0AA39GI92_SARSR</name>
<feature type="compositionally biased region" description="Polar residues" evidence="6">
    <location>
        <begin position="636"/>
        <end position="652"/>
    </location>
</feature>
<proteinExistence type="predicted"/>
<feature type="compositionally biased region" description="Polar residues" evidence="6">
    <location>
        <begin position="19"/>
        <end position="38"/>
    </location>
</feature>
<dbReference type="CDD" id="cd00067">
    <property type="entry name" value="GAL4"/>
    <property type="match status" value="1"/>
</dbReference>
<feature type="region of interest" description="Disordered" evidence="6">
    <location>
        <begin position="636"/>
        <end position="656"/>
    </location>
</feature>
<dbReference type="InterPro" id="IPR050815">
    <property type="entry name" value="TF_fung"/>
</dbReference>
<feature type="region of interest" description="Disordered" evidence="6">
    <location>
        <begin position="1"/>
        <end position="47"/>
    </location>
</feature>
<feature type="compositionally biased region" description="Polar residues" evidence="6">
    <location>
        <begin position="487"/>
        <end position="509"/>
    </location>
</feature>
<keyword evidence="4" id="KW-0804">Transcription</keyword>
<dbReference type="GO" id="GO:0008270">
    <property type="term" value="F:zinc ion binding"/>
    <property type="evidence" value="ECO:0007669"/>
    <property type="project" value="InterPro"/>
</dbReference>
<organism evidence="8 9">
    <name type="scientific">Sarocladium strictum</name>
    <name type="common">Black bundle disease fungus</name>
    <name type="synonym">Acremonium strictum</name>
    <dbReference type="NCBI Taxonomy" id="5046"/>
    <lineage>
        <taxon>Eukaryota</taxon>
        <taxon>Fungi</taxon>
        <taxon>Dikarya</taxon>
        <taxon>Ascomycota</taxon>
        <taxon>Pezizomycotina</taxon>
        <taxon>Sordariomycetes</taxon>
        <taxon>Hypocreomycetidae</taxon>
        <taxon>Hypocreales</taxon>
        <taxon>Sarocladiaceae</taxon>
        <taxon>Sarocladium</taxon>
    </lineage>
</organism>
<dbReference type="PROSITE" id="PS50048">
    <property type="entry name" value="ZN2_CY6_FUNGAL_2"/>
    <property type="match status" value="1"/>
</dbReference>
<feature type="region of interest" description="Disordered" evidence="6">
    <location>
        <begin position="480"/>
        <end position="509"/>
    </location>
</feature>
<keyword evidence="3" id="KW-0805">Transcription regulation</keyword>
<evidence type="ECO:0000313" key="9">
    <source>
        <dbReference type="Proteomes" id="UP001175261"/>
    </source>
</evidence>
<evidence type="ECO:0000259" key="7">
    <source>
        <dbReference type="PROSITE" id="PS50048"/>
    </source>
</evidence>
<evidence type="ECO:0000256" key="2">
    <source>
        <dbReference type="ARBA" id="ARBA00022723"/>
    </source>
</evidence>
<feature type="domain" description="Zn(2)-C6 fungal-type" evidence="7">
    <location>
        <begin position="52"/>
        <end position="88"/>
    </location>
</feature>
<protein>
    <recommendedName>
        <fullName evidence="7">Zn(2)-C6 fungal-type domain-containing protein</fullName>
    </recommendedName>
</protein>
<dbReference type="InterPro" id="IPR001138">
    <property type="entry name" value="Zn2Cys6_DnaBD"/>
</dbReference>
<evidence type="ECO:0000256" key="6">
    <source>
        <dbReference type="SAM" id="MobiDB-lite"/>
    </source>
</evidence>
<dbReference type="Proteomes" id="UP001175261">
    <property type="component" value="Unassembled WGS sequence"/>
</dbReference>
<dbReference type="InterPro" id="IPR007219">
    <property type="entry name" value="XnlR_reg_dom"/>
</dbReference>
<keyword evidence="9" id="KW-1185">Reference proteome</keyword>
<comment type="caution">
    <text evidence="8">The sequence shown here is derived from an EMBL/GenBank/DDBJ whole genome shotgun (WGS) entry which is preliminary data.</text>
</comment>
<evidence type="ECO:0000313" key="8">
    <source>
        <dbReference type="EMBL" id="KAK0387863.1"/>
    </source>
</evidence>
<dbReference type="GO" id="GO:0006351">
    <property type="term" value="P:DNA-templated transcription"/>
    <property type="evidence" value="ECO:0007669"/>
    <property type="project" value="InterPro"/>
</dbReference>
<dbReference type="PANTHER" id="PTHR47338">
    <property type="entry name" value="ZN(II)2CYS6 TRANSCRIPTION FACTOR (EUROFUNG)-RELATED"/>
    <property type="match status" value="1"/>
</dbReference>
<accession>A0AA39GI92</accession>
<comment type="subcellular location">
    <subcellularLocation>
        <location evidence="1">Nucleus</location>
    </subcellularLocation>
</comment>
<evidence type="ECO:0000256" key="1">
    <source>
        <dbReference type="ARBA" id="ARBA00004123"/>
    </source>
</evidence>
<dbReference type="GO" id="GO:0005634">
    <property type="term" value="C:nucleus"/>
    <property type="evidence" value="ECO:0007669"/>
    <property type="project" value="UniProtKB-SubCell"/>
</dbReference>
<dbReference type="GO" id="GO:0000981">
    <property type="term" value="F:DNA-binding transcription factor activity, RNA polymerase II-specific"/>
    <property type="evidence" value="ECO:0007669"/>
    <property type="project" value="InterPro"/>
</dbReference>